<protein>
    <recommendedName>
        <fullName evidence="3">Ankyrin</fullName>
    </recommendedName>
</protein>
<reference evidence="1 2" key="1">
    <citation type="submission" date="2012-06" db="EMBL/GenBank/DDBJ databases">
        <title>The complete chromosome of genome of Turneriella parva DSM 21527.</title>
        <authorList>
            <consortium name="US DOE Joint Genome Institute (JGI-PGF)"/>
            <person name="Lucas S."/>
            <person name="Han J."/>
            <person name="Lapidus A."/>
            <person name="Bruce D."/>
            <person name="Goodwin L."/>
            <person name="Pitluck S."/>
            <person name="Peters L."/>
            <person name="Kyrpides N."/>
            <person name="Mavromatis K."/>
            <person name="Ivanova N."/>
            <person name="Mikhailova N."/>
            <person name="Chertkov O."/>
            <person name="Detter J.C."/>
            <person name="Tapia R."/>
            <person name="Han C."/>
            <person name="Land M."/>
            <person name="Hauser L."/>
            <person name="Markowitz V."/>
            <person name="Cheng J.-F."/>
            <person name="Hugenholtz P."/>
            <person name="Woyke T."/>
            <person name="Wu D."/>
            <person name="Gronow S."/>
            <person name="Wellnitz S."/>
            <person name="Brambilla E."/>
            <person name="Klenk H.-P."/>
            <person name="Eisen J.A."/>
        </authorList>
    </citation>
    <scope>NUCLEOTIDE SEQUENCE [LARGE SCALE GENOMIC DNA]</scope>
    <source>
        <strain evidence="2">ATCC BAA-1111 / DSM 21527 / NCTC 11395 / H</strain>
    </source>
</reference>
<name>I4BAC0_TURPD</name>
<dbReference type="EMBL" id="CP002959">
    <property type="protein sequence ID" value="AFM14227.1"/>
    <property type="molecule type" value="Genomic_DNA"/>
</dbReference>
<evidence type="ECO:0000313" key="2">
    <source>
        <dbReference type="Proteomes" id="UP000006048"/>
    </source>
</evidence>
<proteinExistence type="predicted"/>
<dbReference type="KEGG" id="tpx:Turpa_3593"/>
<dbReference type="Proteomes" id="UP000006048">
    <property type="component" value="Chromosome"/>
</dbReference>
<accession>I4BAC0</accession>
<dbReference type="RefSeq" id="WP_014804704.1">
    <property type="nucleotide sequence ID" value="NC_018020.1"/>
</dbReference>
<dbReference type="HOGENOM" id="CLU_973010_0_0_12"/>
<organism evidence="1 2">
    <name type="scientific">Turneriella parva (strain ATCC BAA-1111 / DSM 21527 / NCTC 11395 / H)</name>
    <name type="common">Leptospira parva</name>
    <dbReference type="NCBI Taxonomy" id="869212"/>
    <lineage>
        <taxon>Bacteria</taxon>
        <taxon>Pseudomonadati</taxon>
        <taxon>Spirochaetota</taxon>
        <taxon>Spirochaetia</taxon>
        <taxon>Leptospirales</taxon>
        <taxon>Leptospiraceae</taxon>
        <taxon>Turneriella</taxon>
    </lineage>
</organism>
<keyword evidence="2" id="KW-1185">Reference proteome</keyword>
<dbReference type="AlphaFoldDB" id="I4BAC0"/>
<evidence type="ECO:0008006" key="3">
    <source>
        <dbReference type="Google" id="ProtNLM"/>
    </source>
</evidence>
<sequence length="286" mass="32138">MDRLKNVVKKMCLVLPLIVQFCATGAEQMNDALAKKDSKRYRELLLKVSSTDEMISVLKSMEKQPDETHLEFLRVYKEVFAERNLLDDTDSSAQSNEGFNISRRKILQDFLHGMLGLIHGEADVPITLYSATANGRPLCEATVPQYYPTLAAETSESGQYAAWVIAIYCGDVASVQAYQSRPQMKIPGNWPQLFAVYYSEPEKIAVAKRMLPMFYEKTGKKPLPDAFLYEEPTRGNWFYCVGCIEYLIEKKVSFRNPSGSSVLGLAKASGHDAIVQKLLKAGARQK</sequence>
<gene>
    <name evidence="1" type="ordered locus">Turpa_3593</name>
</gene>
<evidence type="ECO:0000313" key="1">
    <source>
        <dbReference type="EMBL" id="AFM14227.1"/>
    </source>
</evidence>